<dbReference type="SUPFAM" id="SSF54001">
    <property type="entry name" value="Cysteine proteinases"/>
    <property type="match status" value="2"/>
</dbReference>
<evidence type="ECO:0000256" key="3">
    <source>
        <dbReference type="ARBA" id="ARBA00022801"/>
    </source>
</evidence>
<sequence>MVVIIIPASQVTVLLDLDLAKFTTQEQVSAPFYQNHEEEAKRFDIFQMNLNHIRDMNANRKSPHSHRLNKYADITPQEFSKIYMQDPNDEYVGCQVFGQTATSNHHEELTKIGINPSLKWTDQSLPQISLCDFLCTALPILRLPWENQNYRSVFLLSFCVVDCQPIKLAASFWNGEGSLLFTYQALFLMIVMIMDCNHVSPVLGMGGITIYLDSPVVPIGRSPRTDVLLEAENIVLEFGGSVLRLSRLYISFSEFSLLGRALQLDPNIGFQLPIHLGAHAYWLEKGIVESRPDHILNLIHYGVRISVHLIVLMQLPSPLQFCRNNFVGGFSWVVIIILYPGYMLSLESSTIIMDTWHINMANKEMKKEQNSCDHAPASWDWSKKGSGWVFSAKGAIEAINAIVTGNLVSLSQQELVDCVDKSRGCYNG</sequence>
<dbReference type="PANTHER" id="PTHR12411">
    <property type="entry name" value="CYSTEINE PROTEASE FAMILY C1-RELATED"/>
    <property type="match status" value="1"/>
</dbReference>
<dbReference type="Pfam" id="PF00112">
    <property type="entry name" value="Peptidase_C1"/>
    <property type="match status" value="1"/>
</dbReference>
<dbReference type="InterPro" id="IPR013128">
    <property type="entry name" value="Peptidase_C1A"/>
</dbReference>
<keyword evidence="4" id="KW-0788">Thiol protease</keyword>
<keyword evidence="3" id="KW-0378">Hydrolase</keyword>
<reference evidence="6" key="1">
    <citation type="submission" date="2018-05" db="EMBL/GenBank/DDBJ databases">
        <title>Draft genome of Mucuna pruriens seed.</title>
        <authorList>
            <person name="Nnadi N.E."/>
            <person name="Vos R."/>
            <person name="Hasami M.H."/>
            <person name="Devisetty U.K."/>
            <person name="Aguiy J.C."/>
        </authorList>
    </citation>
    <scope>NUCLEOTIDE SEQUENCE [LARGE SCALE GENOMIC DNA]</scope>
    <source>
        <strain evidence="6">JCA_2017</strain>
    </source>
</reference>
<comment type="caution">
    <text evidence="6">The sequence shown here is derived from an EMBL/GenBank/DDBJ whole genome shotgun (WGS) entry which is preliminary data.</text>
</comment>
<name>A0A371HA22_MUCPR</name>
<dbReference type="GO" id="GO:0008234">
    <property type="term" value="F:cysteine-type peptidase activity"/>
    <property type="evidence" value="ECO:0007669"/>
    <property type="project" value="UniProtKB-KW"/>
</dbReference>
<protein>
    <recommendedName>
        <fullName evidence="5">Cathepsin propeptide inhibitor domain-containing protein</fullName>
    </recommendedName>
</protein>
<feature type="domain" description="Cathepsin propeptide inhibitor" evidence="5">
    <location>
        <begin position="19"/>
        <end position="79"/>
    </location>
</feature>
<proteinExistence type="inferred from homology"/>
<keyword evidence="7" id="KW-1185">Reference proteome</keyword>
<accession>A0A371HA22</accession>
<dbReference type="InterPro" id="IPR000668">
    <property type="entry name" value="Peptidase_C1A_C"/>
</dbReference>
<evidence type="ECO:0000313" key="6">
    <source>
        <dbReference type="EMBL" id="RDX99619.1"/>
    </source>
</evidence>
<dbReference type="SMART" id="SM00848">
    <property type="entry name" value="Inhibitor_I29"/>
    <property type="match status" value="1"/>
</dbReference>
<evidence type="ECO:0000313" key="7">
    <source>
        <dbReference type="Proteomes" id="UP000257109"/>
    </source>
</evidence>
<feature type="non-terminal residue" evidence="6">
    <location>
        <position position="1"/>
    </location>
</feature>
<dbReference type="OrthoDB" id="674948at2759"/>
<dbReference type="InterPro" id="IPR038765">
    <property type="entry name" value="Papain-like_cys_pep_sf"/>
</dbReference>
<evidence type="ECO:0000259" key="5">
    <source>
        <dbReference type="SMART" id="SM00848"/>
    </source>
</evidence>
<evidence type="ECO:0000256" key="4">
    <source>
        <dbReference type="ARBA" id="ARBA00022807"/>
    </source>
</evidence>
<dbReference type="Gene3D" id="3.90.70.10">
    <property type="entry name" value="Cysteine proteinases"/>
    <property type="match status" value="1"/>
</dbReference>
<organism evidence="6 7">
    <name type="scientific">Mucuna pruriens</name>
    <name type="common">Velvet bean</name>
    <name type="synonym">Dolichos pruriens</name>
    <dbReference type="NCBI Taxonomy" id="157652"/>
    <lineage>
        <taxon>Eukaryota</taxon>
        <taxon>Viridiplantae</taxon>
        <taxon>Streptophyta</taxon>
        <taxon>Embryophyta</taxon>
        <taxon>Tracheophyta</taxon>
        <taxon>Spermatophyta</taxon>
        <taxon>Magnoliopsida</taxon>
        <taxon>eudicotyledons</taxon>
        <taxon>Gunneridae</taxon>
        <taxon>Pentapetalae</taxon>
        <taxon>rosids</taxon>
        <taxon>fabids</taxon>
        <taxon>Fabales</taxon>
        <taxon>Fabaceae</taxon>
        <taxon>Papilionoideae</taxon>
        <taxon>50 kb inversion clade</taxon>
        <taxon>NPAAA clade</taxon>
        <taxon>indigoferoid/millettioid clade</taxon>
        <taxon>Phaseoleae</taxon>
        <taxon>Mucuna</taxon>
    </lineage>
</organism>
<dbReference type="GO" id="GO:0006508">
    <property type="term" value="P:proteolysis"/>
    <property type="evidence" value="ECO:0007669"/>
    <property type="project" value="UniProtKB-KW"/>
</dbReference>
<dbReference type="Proteomes" id="UP000257109">
    <property type="component" value="Unassembled WGS sequence"/>
</dbReference>
<dbReference type="Gene3D" id="1.10.287.2250">
    <property type="match status" value="1"/>
</dbReference>
<dbReference type="Pfam" id="PF08246">
    <property type="entry name" value="Inhibitor_I29"/>
    <property type="match status" value="1"/>
</dbReference>
<dbReference type="EMBL" id="QJKJ01003189">
    <property type="protein sequence ID" value="RDX99619.1"/>
    <property type="molecule type" value="Genomic_DNA"/>
</dbReference>
<comment type="similarity">
    <text evidence="1">Belongs to the peptidase C1 family.</text>
</comment>
<keyword evidence="2" id="KW-0645">Protease</keyword>
<evidence type="ECO:0000256" key="1">
    <source>
        <dbReference type="ARBA" id="ARBA00008455"/>
    </source>
</evidence>
<dbReference type="AlphaFoldDB" id="A0A371HA22"/>
<dbReference type="InterPro" id="IPR013201">
    <property type="entry name" value="Prot_inhib_I29"/>
</dbReference>
<gene>
    <name evidence="6" type="ORF">CR513_17314</name>
</gene>
<evidence type="ECO:0000256" key="2">
    <source>
        <dbReference type="ARBA" id="ARBA00022670"/>
    </source>
</evidence>